<dbReference type="GO" id="GO:0005886">
    <property type="term" value="C:plasma membrane"/>
    <property type="evidence" value="ECO:0007669"/>
    <property type="project" value="UniProtKB-SubCell"/>
</dbReference>
<dbReference type="InterPro" id="IPR005828">
    <property type="entry name" value="MFS_sugar_transport-like"/>
</dbReference>
<evidence type="ECO:0000256" key="6">
    <source>
        <dbReference type="ARBA" id="ARBA00022847"/>
    </source>
</evidence>
<dbReference type="Gene3D" id="1.20.1250.20">
    <property type="entry name" value="MFS general substrate transporter like domains"/>
    <property type="match status" value="1"/>
</dbReference>
<keyword evidence="12" id="KW-1185">Reference proteome</keyword>
<feature type="transmembrane region" description="Helical" evidence="9">
    <location>
        <begin position="413"/>
        <end position="431"/>
    </location>
</feature>
<name>B2IG08_BEII9</name>
<keyword evidence="6" id="KW-0769">Symport</keyword>
<keyword evidence="4" id="KW-1003">Cell membrane</keyword>
<evidence type="ECO:0000313" key="11">
    <source>
        <dbReference type="EMBL" id="ACB95747.1"/>
    </source>
</evidence>
<dbReference type="Proteomes" id="UP000001695">
    <property type="component" value="Chromosome"/>
</dbReference>
<feature type="transmembrane region" description="Helical" evidence="9">
    <location>
        <begin position="68"/>
        <end position="91"/>
    </location>
</feature>
<dbReference type="PROSITE" id="PS50850">
    <property type="entry name" value="MFS"/>
    <property type="match status" value="1"/>
</dbReference>
<feature type="transmembrane region" description="Helical" evidence="9">
    <location>
        <begin position="290"/>
        <end position="307"/>
    </location>
</feature>
<dbReference type="RefSeq" id="WP_012385103.1">
    <property type="nucleotide sequence ID" value="NC_010581.1"/>
</dbReference>
<evidence type="ECO:0000259" key="10">
    <source>
        <dbReference type="PROSITE" id="PS50850"/>
    </source>
</evidence>
<dbReference type="GO" id="GO:0015293">
    <property type="term" value="F:symporter activity"/>
    <property type="evidence" value="ECO:0007669"/>
    <property type="project" value="UniProtKB-KW"/>
</dbReference>
<dbReference type="CDD" id="cd17367">
    <property type="entry name" value="MFS_KgtP"/>
    <property type="match status" value="1"/>
</dbReference>
<feature type="transmembrane region" description="Helical" evidence="9">
    <location>
        <begin position="319"/>
        <end position="339"/>
    </location>
</feature>
<dbReference type="FunFam" id="1.20.1250.20:FF:000001">
    <property type="entry name" value="Dicarboxylate MFS transporter"/>
    <property type="match status" value="1"/>
</dbReference>
<dbReference type="InterPro" id="IPR005829">
    <property type="entry name" value="Sugar_transporter_CS"/>
</dbReference>
<dbReference type="KEGG" id="bid:Bind_2127"/>
<evidence type="ECO:0000256" key="5">
    <source>
        <dbReference type="ARBA" id="ARBA00022692"/>
    </source>
</evidence>
<keyword evidence="7 9" id="KW-1133">Transmembrane helix</keyword>
<comment type="similarity">
    <text evidence="2">Belongs to the major facilitator superfamily. Metabolite:H+ Symporter (MHS) family (TC 2.A.1.6) family.</text>
</comment>
<feature type="transmembrane region" description="Helical" evidence="9">
    <location>
        <begin position="380"/>
        <end position="401"/>
    </location>
</feature>
<proteinExistence type="inferred from homology"/>
<feature type="transmembrane region" description="Helical" evidence="9">
    <location>
        <begin position="103"/>
        <end position="134"/>
    </location>
</feature>
<evidence type="ECO:0000256" key="2">
    <source>
        <dbReference type="ARBA" id="ARBA00008240"/>
    </source>
</evidence>
<reference evidence="12" key="1">
    <citation type="submission" date="2008-03" db="EMBL/GenBank/DDBJ databases">
        <title>Complete sequence of chromosome of Beijerinckia indica subsp. indica ATCC 9039.</title>
        <authorList>
            <consortium name="US DOE Joint Genome Institute"/>
            <person name="Copeland A."/>
            <person name="Lucas S."/>
            <person name="Lapidus A."/>
            <person name="Glavina del Rio T."/>
            <person name="Dalin E."/>
            <person name="Tice H."/>
            <person name="Bruce D."/>
            <person name="Goodwin L."/>
            <person name="Pitluck S."/>
            <person name="LaButti K."/>
            <person name="Schmutz J."/>
            <person name="Larimer F."/>
            <person name="Land M."/>
            <person name="Hauser L."/>
            <person name="Kyrpides N."/>
            <person name="Mikhailova N."/>
            <person name="Dunfield P.F."/>
            <person name="Dedysh S.N."/>
            <person name="Liesack W."/>
            <person name="Saw J.H."/>
            <person name="Alam M."/>
            <person name="Chen Y."/>
            <person name="Murrell J.C."/>
            <person name="Richardson P."/>
        </authorList>
    </citation>
    <scope>NUCLEOTIDE SEQUENCE [LARGE SCALE GENOMIC DNA]</scope>
    <source>
        <strain evidence="12">ATCC 9039 / DSM 1715 / NCIMB 8712</strain>
    </source>
</reference>
<evidence type="ECO:0000313" key="12">
    <source>
        <dbReference type="Proteomes" id="UP000001695"/>
    </source>
</evidence>
<evidence type="ECO:0000256" key="9">
    <source>
        <dbReference type="SAM" id="Phobius"/>
    </source>
</evidence>
<dbReference type="PROSITE" id="PS00217">
    <property type="entry name" value="SUGAR_TRANSPORT_2"/>
    <property type="match status" value="1"/>
</dbReference>
<feature type="transmembrane region" description="Helical" evidence="9">
    <location>
        <begin position="200"/>
        <end position="219"/>
    </location>
</feature>
<dbReference type="SUPFAM" id="SSF103473">
    <property type="entry name" value="MFS general substrate transporter"/>
    <property type="match status" value="1"/>
</dbReference>
<dbReference type="HOGENOM" id="CLU_001265_39_0_5"/>
<accession>B2IG08</accession>
<keyword evidence="5 9" id="KW-0812">Transmembrane</keyword>
<dbReference type="InterPro" id="IPR011701">
    <property type="entry name" value="MFS"/>
</dbReference>
<feature type="domain" description="Major facilitator superfamily (MFS) profile" evidence="10">
    <location>
        <begin position="28"/>
        <end position="435"/>
    </location>
</feature>
<evidence type="ECO:0000256" key="7">
    <source>
        <dbReference type="ARBA" id="ARBA00022989"/>
    </source>
</evidence>
<feature type="transmembrane region" description="Helical" evidence="9">
    <location>
        <begin position="168"/>
        <end position="188"/>
    </location>
</feature>
<dbReference type="InterPro" id="IPR020846">
    <property type="entry name" value="MFS_dom"/>
</dbReference>
<dbReference type="EMBL" id="CP001016">
    <property type="protein sequence ID" value="ACB95747.1"/>
    <property type="molecule type" value="Genomic_DNA"/>
</dbReference>
<gene>
    <name evidence="11" type="ordered locus">Bind_2127</name>
</gene>
<dbReference type="InterPro" id="IPR036259">
    <property type="entry name" value="MFS_trans_sf"/>
</dbReference>
<feature type="transmembrane region" description="Helical" evidence="9">
    <location>
        <begin position="345"/>
        <end position="368"/>
    </location>
</feature>
<reference evidence="11 12" key="2">
    <citation type="journal article" date="2010" name="J. Bacteriol.">
        <title>Complete genome sequence of Beijerinckia indica subsp. indica.</title>
        <authorList>
            <person name="Tamas I."/>
            <person name="Dedysh S.N."/>
            <person name="Liesack W."/>
            <person name="Stott M.B."/>
            <person name="Alam M."/>
            <person name="Murrell J.C."/>
            <person name="Dunfield P.F."/>
        </authorList>
    </citation>
    <scope>NUCLEOTIDE SEQUENCE [LARGE SCALE GENOMIC DNA]</scope>
    <source>
        <strain evidence="12">ATCC 9039 / DSM 1715 / NCIMB 8712</strain>
    </source>
</reference>
<evidence type="ECO:0000256" key="3">
    <source>
        <dbReference type="ARBA" id="ARBA00022448"/>
    </source>
</evidence>
<sequence>MVEVTRDYHFSPAADPYDRADVRRRTKAILIGSVGNLIEWYDVYAYSAFALYFGGAFFPSANLVAQQLAAASLFAAAFLMRPIGSLLFGYLADRYGRRMALTFSILLMCFGSLLIAVAPTYSTIGIGAPILLAFARILQGLSQGGEYGTSATYLAEVSHPARRGFYSGIWYTTLIGGQLAAIIVLLILQKLVLTPEQLYAFGWRIPFFIGAALALYCFFMRRDLHETDLFKKSQALAEKVGTWTTLRRNWKTILYVIGFTAGGTSAFYTYTTYMQKFVKLSVGLTEDETTLIIFGSSTLAVALQPLYGALSDKIGRKPMLLAFGIMGTLFTYPLLTTLQTTKSPLVAFLLICAGWGIITPYTSTAVIVKAELFPTSIRAIGVGFPYAIAAAVFGGTIDSVALSFKNQGHEEWFFLYATACIFMSLIFYCFLPDLKKKSRMDEAV</sequence>
<dbReference type="Pfam" id="PF00083">
    <property type="entry name" value="Sugar_tr"/>
    <property type="match status" value="1"/>
</dbReference>
<dbReference type="PANTHER" id="PTHR43528:SF1">
    <property type="entry name" value="ALPHA-KETOGLUTARATE PERMEASE"/>
    <property type="match status" value="1"/>
</dbReference>
<organism evidence="11 12">
    <name type="scientific">Beijerinckia indica subsp. indica (strain ATCC 9039 / DSM 1715 / NCIMB 8712)</name>
    <dbReference type="NCBI Taxonomy" id="395963"/>
    <lineage>
        <taxon>Bacteria</taxon>
        <taxon>Pseudomonadati</taxon>
        <taxon>Pseudomonadota</taxon>
        <taxon>Alphaproteobacteria</taxon>
        <taxon>Hyphomicrobiales</taxon>
        <taxon>Beijerinckiaceae</taxon>
        <taxon>Beijerinckia</taxon>
    </lineage>
</organism>
<dbReference type="AlphaFoldDB" id="B2IG08"/>
<keyword evidence="8 9" id="KW-0472">Membrane</keyword>
<evidence type="ECO:0000256" key="1">
    <source>
        <dbReference type="ARBA" id="ARBA00004651"/>
    </source>
</evidence>
<dbReference type="STRING" id="395963.Bind_2127"/>
<comment type="subcellular location">
    <subcellularLocation>
        <location evidence="1">Cell membrane</location>
        <topology evidence="1">Multi-pass membrane protein</topology>
    </subcellularLocation>
</comment>
<dbReference type="Pfam" id="PF07690">
    <property type="entry name" value="MFS_1"/>
    <property type="match status" value="1"/>
</dbReference>
<dbReference type="eggNOG" id="COG2814">
    <property type="taxonomic scope" value="Bacteria"/>
</dbReference>
<feature type="transmembrane region" description="Helical" evidence="9">
    <location>
        <begin position="252"/>
        <end position="270"/>
    </location>
</feature>
<evidence type="ECO:0000256" key="8">
    <source>
        <dbReference type="ARBA" id="ARBA00023136"/>
    </source>
</evidence>
<dbReference type="PANTHER" id="PTHR43528">
    <property type="entry name" value="ALPHA-KETOGLUTARATE PERMEASE"/>
    <property type="match status" value="1"/>
</dbReference>
<protein>
    <submittedName>
        <fullName evidence="11">Major facilitator superfamily MFS_1</fullName>
    </submittedName>
</protein>
<dbReference type="OrthoDB" id="9783227at2"/>
<evidence type="ECO:0000256" key="4">
    <source>
        <dbReference type="ARBA" id="ARBA00022475"/>
    </source>
</evidence>
<keyword evidence="3" id="KW-0813">Transport</keyword>
<dbReference type="InterPro" id="IPR051084">
    <property type="entry name" value="H+-coupled_symporters"/>
</dbReference>